<organism evidence="8 9">
    <name type="scientific">Gossypium darwinii</name>
    <name type="common">Darwin's cotton</name>
    <name type="synonym">Gossypium barbadense var. darwinii</name>
    <dbReference type="NCBI Taxonomy" id="34276"/>
    <lineage>
        <taxon>Eukaryota</taxon>
        <taxon>Viridiplantae</taxon>
        <taxon>Streptophyta</taxon>
        <taxon>Embryophyta</taxon>
        <taxon>Tracheophyta</taxon>
        <taxon>Spermatophyta</taxon>
        <taxon>Magnoliopsida</taxon>
        <taxon>eudicotyledons</taxon>
        <taxon>Gunneridae</taxon>
        <taxon>Pentapetalae</taxon>
        <taxon>rosids</taxon>
        <taxon>malvids</taxon>
        <taxon>Malvales</taxon>
        <taxon>Malvaceae</taxon>
        <taxon>Malvoideae</taxon>
        <taxon>Gossypium</taxon>
    </lineage>
</organism>
<dbReference type="CDD" id="cd16454">
    <property type="entry name" value="RING-H2_PA-TM-RING"/>
    <property type="match status" value="1"/>
</dbReference>
<dbReference type="EC" id="2.3.2.27" evidence="2"/>
<dbReference type="Gene3D" id="3.30.40.10">
    <property type="entry name" value="Zinc/RING finger domain, C3HC4 (zinc finger)"/>
    <property type="match status" value="1"/>
</dbReference>
<keyword evidence="5" id="KW-0862">Zinc</keyword>
<evidence type="ECO:0000256" key="3">
    <source>
        <dbReference type="ARBA" id="ARBA00022723"/>
    </source>
</evidence>
<evidence type="ECO:0000256" key="2">
    <source>
        <dbReference type="ARBA" id="ARBA00012483"/>
    </source>
</evidence>
<dbReference type="InterPro" id="IPR001841">
    <property type="entry name" value="Znf_RING"/>
</dbReference>
<accession>A0A5D2CJM9</accession>
<protein>
    <recommendedName>
        <fullName evidence="2">RING-type E3 ubiquitin transferase</fullName>
        <ecNumber evidence="2">2.3.2.27</ecNumber>
    </recommendedName>
</protein>
<comment type="catalytic activity">
    <reaction evidence="1">
        <text>S-ubiquitinyl-[E2 ubiquitin-conjugating enzyme]-L-cysteine + [acceptor protein]-L-lysine = [E2 ubiquitin-conjugating enzyme]-L-cysteine + N(6)-ubiquitinyl-[acceptor protein]-L-lysine.</text>
        <dbReference type="EC" id="2.3.2.27"/>
    </reaction>
</comment>
<feature type="domain" description="RING-type" evidence="7">
    <location>
        <begin position="189"/>
        <end position="230"/>
    </location>
</feature>
<dbReference type="GO" id="GO:0061630">
    <property type="term" value="F:ubiquitin protein ligase activity"/>
    <property type="evidence" value="ECO:0007669"/>
    <property type="project" value="UniProtKB-EC"/>
</dbReference>
<name>A0A5D2CJM9_GOSDA</name>
<keyword evidence="4 6" id="KW-0863">Zinc-finger</keyword>
<reference evidence="8 9" key="1">
    <citation type="submission" date="2019-06" db="EMBL/GenBank/DDBJ databases">
        <title>WGS assembly of Gossypium darwinii.</title>
        <authorList>
            <person name="Chen Z.J."/>
            <person name="Sreedasyam A."/>
            <person name="Ando A."/>
            <person name="Song Q."/>
            <person name="De L."/>
            <person name="Hulse-Kemp A."/>
            <person name="Ding M."/>
            <person name="Ye W."/>
            <person name="Kirkbride R."/>
            <person name="Jenkins J."/>
            <person name="Plott C."/>
            <person name="Lovell J."/>
            <person name="Lin Y.-M."/>
            <person name="Vaughn R."/>
            <person name="Liu B."/>
            <person name="Li W."/>
            <person name="Simpson S."/>
            <person name="Scheffler B."/>
            <person name="Saski C."/>
            <person name="Grover C."/>
            <person name="Hu G."/>
            <person name="Conover J."/>
            <person name="Carlson J."/>
            <person name="Shu S."/>
            <person name="Boston L."/>
            <person name="Williams M."/>
            <person name="Peterson D."/>
            <person name="Mcgee K."/>
            <person name="Jones D."/>
            <person name="Wendel J."/>
            <person name="Stelly D."/>
            <person name="Grimwood J."/>
            <person name="Schmutz J."/>
        </authorList>
    </citation>
    <scope>NUCLEOTIDE SEQUENCE [LARGE SCALE GENOMIC DNA]</scope>
    <source>
        <strain evidence="8">1808015.09</strain>
    </source>
</reference>
<evidence type="ECO:0000256" key="5">
    <source>
        <dbReference type="ARBA" id="ARBA00022833"/>
    </source>
</evidence>
<evidence type="ECO:0000313" key="9">
    <source>
        <dbReference type="Proteomes" id="UP000323506"/>
    </source>
</evidence>
<dbReference type="EMBL" id="CM017705">
    <property type="protein sequence ID" value="TYG69797.1"/>
    <property type="molecule type" value="Genomic_DNA"/>
</dbReference>
<dbReference type="PROSITE" id="PS50089">
    <property type="entry name" value="ZF_RING_2"/>
    <property type="match status" value="1"/>
</dbReference>
<evidence type="ECO:0000259" key="7">
    <source>
        <dbReference type="PROSITE" id="PS50089"/>
    </source>
</evidence>
<evidence type="ECO:0000313" key="8">
    <source>
        <dbReference type="EMBL" id="TYG69797.1"/>
    </source>
</evidence>
<keyword evidence="3" id="KW-0479">Metal-binding</keyword>
<dbReference type="Proteomes" id="UP000323506">
    <property type="component" value="Chromosome D05"/>
</dbReference>
<dbReference type="GO" id="GO:0005737">
    <property type="term" value="C:cytoplasm"/>
    <property type="evidence" value="ECO:0007669"/>
    <property type="project" value="TreeGrafter"/>
</dbReference>
<proteinExistence type="predicted"/>
<evidence type="ECO:0000256" key="4">
    <source>
        <dbReference type="ARBA" id="ARBA00022771"/>
    </source>
</evidence>
<dbReference type="GO" id="GO:0016567">
    <property type="term" value="P:protein ubiquitination"/>
    <property type="evidence" value="ECO:0007669"/>
    <property type="project" value="TreeGrafter"/>
</dbReference>
<gene>
    <name evidence="8" type="ORF">ES288_D05G259800v1</name>
</gene>
<dbReference type="AlphaFoldDB" id="A0A5D2CJM9"/>
<evidence type="ECO:0000256" key="1">
    <source>
        <dbReference type="ARBA" id="ARBA00000900"/>
    </source>
</evidence>
<dbReference type="InterPro" id="IPR013083">
    <property type="entry name" value="Znf_RING/FYVE/PHD"/>
</dbReference>
<sequence>MTEGEADQQRCSRCCSNVPQHVFNIDVEIRYPWSENWDATFASFIQSFTYGRNMFCCEGCGPDTVFSMLAYTGIPLDYLRTVAVPYVLDIARAAHGAPVNIGCEHIYLKIEVNFDALADDEAYEWMIIGDADEDVSEVVEESLDAFSFKPATCSSIEDLKRFKWGDEEDLQPLKKRGRFLEGPSSSKECMICLDEFSDGNEIALMPCQHVYHDACIVKWLKASHLCPLCRYQMPS</sequence>
<dbReference type="GO" id="GO:0008270">
    <property type="term" value="F:zinc ion binding"/>
    <property type="evidence" value="ECO:0007669"/>
    <property type="project" value="UniProtKB-KW"/>
</dbReference>
<dbReference type="Pfam" id="PF13639">
    <property type="entry name" value="zf-RING_2"/>
    <property type="match status" value="1"/>
</dbReference>
<dbReference type="SMART" id="SM00184">
    <property type="entry name" value="RING"/>
    <property type="match status" value="1"/>
</dbReference>
<dbReference type="PANTHER" id="PTHR15710:SF229">
    <property type="entry name" value="E3 UBIQUITIN-PROTEIN LIGASE RNF181-LIKE"/>
    <property type="match status" value="1"/>
</dbReference>
<dbReference type="PANTHER" id="PTHR15710">
    <property type="entry name" value="E3 UBIQUITIN-PROTEIN LIGASE PRAJA"/>
    <property type="match status" value="1"/>
</dbReference>
<evidence type="ECO:0000256" key="6">
    <source>
        <dbReference type="PROSITE-ProRule" id="PRU00175"/>
    </source>
</evidence>
<keyword evidence="9" id="KW-1185">Reference proteome</keyword>
<dbReference type="SUPFAM" id="SSF57850">
    <property type="entry name" value="RING/U-box"/>
    <property type="match status" value="1"/>
</dbReference>